<dbReference type="GO" id="GO:0003677">
    <property type="term" value="F:DNA binding"/>
    <property type="evidence" value="ECO:0007669"/>
    <property type="project" value="InterPro"/>
</dbReference>
<dbReference type="InterPro" id="IPR010982">
    <property type="entry name" value="Lambda_DNA-bd_dom_sf"/>
</dbReference>
<protein>
    <submittedName>
        <fullName evidence="2">Helix-turn-helix domain</fullName>
    </submittedName>
</protein>
<dbReference type="SUPFAM" id="SSF47413">
    <property type="entry name" value="lambda repressor-like DNA-binding domains"/>
    <property type="match status" value="1"/>
</dbReference>
<name>A0A1C5ACK6_9ACTN</name>
<dbReference type="EMBL" id="FMCT01000012">
    <property type="protein sequence ID" value="SCF42982.1"/>
    <property type="molecule type" value="Genomic_DNA"/>
</dbReference>
<feature type="domain" description="HTH cro/C1-type" evidence="1">
    <location>
        <begin position="114"/>
        <end position="168"/>
    </location>
</feature>
<dbReference type="InterPro" id="IPR001387">
    <property type="entry name" value="Cro/C1-type_HTH"/>
</dbReference>
<keyword evidence="3" id="KW-1185">Reference proteome</keyword>
<accession>A0A1C5ACK6</accession>
<dbReference type="AlphaFoldDB" id="A0A1C5ACK6"/>
<dbReference type="Pfam" id="PF13560">
    <property type="entry name" value="HTH_31"/>
    <property type="match status" value="1"/>
</dbReference>
<dbReference type="SMART" id="SM00530">
    <property type="entry name" value="HTH_XRE"/>
    <property type="match status" value="2"/>
</dbReference>
<organism evidence="2 3">
    <name type="scientific">Micromonospora carbonacea</name>
    <dbReference type="NCBI Taxonomy" id="47853"/>
    <lineage>
        <taxon>Bacteria</taxon>
        <taxon>Bacillati</taxon>
        <taxon>Actinomycetota</taxon>
        <taxon>Actinomycetes</taxon>
        <taxon>Micromonosporales</taxon>
        <taxon>Micromonosporaceae</taxon>
        <taxon>Micromonospora</taxon>
    </lineage>
</organism>
<reference evidence="3" key="1">
    <citation type="submission" date="2016-06" db="EMBL/GenBank/DDBJ databases">
        <authorList>
            <person name="Varghese N."/>
            <person name="Submissions Spin"/>
        </authorList>
    </citation>
    <scope>NUCLEOTIDE SEQUENCE [LARGE SCALE GENOMIC DNA]</scope>
    <source>
        <strain evidence="3">DSM 43168</strain>
    </source>
</reference>
<sequence>MTVVVDLHRDDTRERERLAATLRRHRERRGISQVAAAARYGCNKFGLSQMERRRNWQVATVQAWARIYGYRLNLTTIGLPLPDDGDTLAALYDAQQPATAADEDRLDLRIAVNNLARIRRAAGLTCAEMGARMGCSESAAYRREALPDGAMVASLQQYTRALGGVLHLDVVPAWQAVAA</sequence>
<dbReference type="Proteomes" id="UP000183585">
    <property type="component" value="Unassembled WGS sequence"/>
</dbReference>
<dbReference type="RefSeq" id="WP_141723958.1">
    <property type="nucleotide sequence ID" value="NZ_FMCT01000012.1"/>
</dbReference>
<gene>
    <name evidence="2" type="ORF">GA0070563_112168</name>
</gene>
<feature type="domain" description="HTH cro/C1-type" evidence="1">
    <location>
        <begin position="21"/>
        <end position="75"/>
    </location>
</feature>
<evidence type="ECO:0000313" key="3">
    <source>
        <dbReference type="Proteomes" id="UP000183585"/>
    </source>
</evidence>
<dbReference type="CDD" id="cd00093">
    <property type="entry name" value="HTH_XRE"/>
    <property type="match status" value="1"/>
</dbReference>
<proteinExistence type="predicted"/>
<evidence type="ECO:0000259" key="1">
    <source>
        <dbReference type="SMART" id="SM00530"/>
    </source>
</evidence>
<dbReference type="Gene3D" id="1.10.260.40">
    <property type="entry name" value="lambda repressor-like DNA-binding domains"/>
    <property type="match status" value="1"/>
</dbReference>
<evidence type="ECO:0000313" key="2">
    <source>
        <dbReference type="EMBL" id="SCF42982.1"/>
    </source>
</evidence>